<dbReference type="WBParaSite" id="jg17500">
    <property type="protein sequence ID" value="jg17500"/>
    <property type="gene ID" value="jg17500"/>
</dbReference>
<organism evidence="1 2">
    <name type="scientific">Ditylenchus dipsaci</name>
    <dbReference type="NCBI Taxonomy" id="166011"/>
    <lineage>
        <taxon>Eukaryota</taxon>
        <taxon>Metazoa</taxon>
        <taxon>Ecdysozoa</taxon>
        <taxon>Nematoda</taxon>
        <taxon>Chromadorea</taxon>
        <taxon>Rhabditida</taxon>
        <taxon>Tylenchina</taxon>
        <taxon>Tylenchomorpha</taxon>
        <taxon>Sphaerularioidea</taxon>
        <taxon>Anguinidae</taxon>
        <taxon>Anguininae</taxon>
        <taxon>Ditylenchus</taxon>
    </lineage>
</organism>
<accession>A0A915D9B7</accession>
<evidence type="ECO:0000313" key="2">
    <source>
        <dbReference type="WBParaSite" id="jg17500"/>
    </source>
</evidence>
<dbReference type="Proteomes" id="UP000887574">
    <property type="component" value="Unplaced"/>
</dbReference>
<name>A0A915D9B7_9BILA</name>
<sequence length="245" mass="28776">MSSAIGPPKFSVTTRPECLKECRKIWCGDERYLELLNSKILPTFPEDFKITLSFTWPPSRHYLIDYASREFILTCANQLTIDSLPHVLHWFKHFRDHDAYIEQLCLLGFSLPLWDLTSSGYENETIRCKYFTLQNFDQENVFIQMLDFLTRHIRSQDTVIEFHPQHSSLDDRIVEEKLINFLFHGSKVTSGQVVVYDFVSDSFLKSFFEAFKILPNTNSVIPAIQLSFTTRELKVDSMFETNYKE</sequence>
<keyword evidence="1" id="KW-1185">Reference proteome</keyword>
<evidence type="ECO:0000313" key="1">
    <source>
        <dbReference type="Proteomes" id="UP000887574"/>
    </source>
</evidence>
<protein>
    <submittedName>
        <fullName evidence="2">Uncharacterized protein</fullName>
    </submittedName>
</protein>
<reference evidence="2" key="1">
    <citation type="submission" date="2022-11" db="UniProtKB">
        <authorList>
            <consortium name="WormBaseParasite"/>
        </authorList>
    </citation>
    <scope>IDENTIFICATION</scope>
</reference>
<proteinExistence type="predicted"/>
<dbReference type="AlphaFoldDB" id="A0A915D9B7"/>